<dbReference type="Proteomes" id="UP000885830">
    <property type="component" value="Unassembled WGS sequence"/>
</dbReference>
<protein>
    <submittedName>
        <fullName evidence="2">Tetratricopeptide repeat protein</fullName>
    </submittedName>
</protein>
<sequence>MPVSKPDIPTPPTTTDEQNAPKKPKNPAPTPPAPLTPKPVPLKPKAKTITENDTILPFYVSARDYLDARGKDGGETLILKYKVKTLSADKKTESSEREIILSLGEDFAAFKSGVSTRIYDFRMRRFLTVSPRVANQDDGLYFDNVSLYAKAYRNISTVNKASNNGQRETVLLSAKSALDVFWIESAMGWAARDIADKIEFEMKDDTLLARYKTKPVAKIIAAKTPFITQGQKDAFFAFAHFEVLLHPVVLRQMYAFDAPPKTLEFQVFNPKHPAGQTQVWTLVDQNKNAGNFPLPANAKSTPERQPVSPLVFVINEAVHGRALGGRPSKAVLSQAFDKAFLSNAYYDAWLLAEKYYALYGACQMSTQAICKGRQIIASLMQTGLGESERASDQKLVAFLDILEKIKTPSTRVDGLKLFLPYTDDPNTPSFVLRQAAMARAKLKGPQISGLESLSAQAMLKQALIKDPYDPNSYVGLAQVLAANGAFEQSWDIYDALRAGIPGAQRVARRINRFEQKLQKIAPAFFAP</sequence>
<comment type="caution">
    <text evidence="2">The sequence shown here is derived from an EMBL/GenBank/DDBJ whole genome shotgun (WGS) entry which is preliminary data.</text>
</comment>
<evidence type="ECO:0000313" key="2">
    <source>
        <dbReference type="EMBL" id="HHL43125.1"/>
    </source>
</evidence>
<proteinExistence type="predicted"/>
<gene>
    <name evidence="2" type="ORF">ENJ42_05870</name>
</gene>
<name>A0A7C5R815_9PROT</name>
<feature type="region of interest" description="Disordered" evidence="1">
    <location>
        <begin position="1"/>
        <end position="47"/>
    </location>
</feature>
<dbReference type="EMBL" id="DRMJ01000298">
    <property type="protein sequence ID" value="HHL43125.1"/>
    <property type="molecule type" value="Genomic_DNA"/>
</dbReference>
<organism evidence="2">
    <name type="scientific">Hellea balneolensis</name>
    <dbReference type="NCBI Taxonomy" id="287478"/>
    <lineage>
        <taxon>Bacteria</taxon>
        <taxon>Pseudomonadati</taxon>
        <taxon>Pseudomonadota</taxon>
        <taxon>Alphaproteobacteria</taxon>
        <taxon>Maricaulales</taxon>
        <taxon>Robiginitomaculaceae</taxon>
        <taxon>Hellea</taxon>
    </lineage>
</organism>
<dbReference type="AlphaFoldDB" id="A0A7C5R815"/>
<accession>A0A7C5R815</accession>
<feature type="compositionally biased region" description="Pro residues" evidence="1">
    <location>
        <begin position="26"/>
        <end position="42"/>
    </location>
</feature>
<reference evidence="2" key="1">
    <citation type="journal article" date="2020" name="mSystems">
        <title>Genome- and Community-Level Interaction Insights into Carbon Utilization and Element Cycling Functions of Hydrothermarchaeota in Hydrothermal Sediment.</title>
        <authorList>
            <person name="Zhou Z."/>
            <person name="Liu Y."/>
            <person name="Xu W."/>
            <person name="Pan J."/>
            <person name="Luo Z.H."/>
            <person name="Li M."/>
        </authorList>
    </citation>
    <scope>NUCLEOTIDE SEQUENCE [LARGE SCALE GENOMIC DNA]</scope>
    <source>
        <strain evidence="2">HyVt-485</strain>
    </source>
</reference>
<evidence type="ECO:0000256" key="1">
    <source>
        <dbReference type="SAM" id="MobiDB-lite"/>
    </source>
</evidence>